<sequence length="88" mass="9624">MQISQLETALQADLVDKNQILDKIKTERGSAYPSYSISSGSSLLHTASPLVPLCFIQHLLWFLSPSYSISSGSSLLHTASPLVPLYFI</sequence>
<dbReference type="AlphaFoldDB" id="A0AAD9B3F6"/>
<proteinExistence type="predicted"/>
<keyword evidence="2" id="KW-1185">Reference proteome</keyword>
<evidence type="ECO:0000313" key="2">
    <source>
        <dbReference type="Proteomes" id="UP001228049"/>
    </source>
</evidence>
<evidence type="ECO:0000313" key="1">
    <source>
        <dbReference type="EMBL" id="KAK1875951.1"/>
    </source>
</evidence>
<gene>
    <name evidence="1" type="ORF">KUDE01_032195</name>
</gene>
<organism evidence="1 2">
    <name type="scientific">Dissostichus eleginoides</name>
    <name type="common">Patagonian toothfish</name>
    <name type="synonym">Dissostichus amissus</name>
    <dbReference type="NCBI Taxonomy" id="100907"/>
    <lineage>
        <taxon>Eukaryota</taxon>
        <taxon>Metazoa</taxon>
        <taxon>Chordata</taxon>
        <taxon>Craniata</taxon>
        <taxon>Vertebrata</taxon>
        <taxon>Euteleostomi</taxon>
        <taxon>Actinopterygii</taxon>
        <taxon>Neopterygii</taxon>
        <taxon>Teleostei</taxon>
        <taxon>Neoteleostei</taxon>
        <taxon>Acanthomorphata</taxon>
        <taxon>Eupercaria</taxon>
        <taxon>Perciformes</taxon>
        <taxon>Notothenioidei</taxon>
        <taxon>Nototheniidae</taxon>
        <taxon>Dissostichus</taxon>
    </lineage>
</organism>
<accession>A0AAD9B3F6</accession>
<protein>
    <submittedName>
        <fullName evidence="1">Protein fantom</fullName>
    </submittedName>
</protein>
<dbReference type="EMBL" id="JASDAP010000053">
    <property type="protein sequence ID" value="KAK1875951.1"/>
    <property type="molecule type" value="Genomic_DNA"/>
</dbReference>
<comment type="caution">
    <text evidence="1">The sequence shown here is derived from an EMBL/GenBank/DDBJ whole genome shotgun (WGS) entry which is preliminary data.</text>
</comment>
<reference evidence="1" key="1">
    <citation type="submission" date="2023-04" db="EMBL/GenBank/DDBJ databases">
        <title>Chromosome-level genome of Chaenocephalus aceratus.</title>
        <authorList>
            <person name="Park H."/>
        </authorList>
    </citation>
    <scope>NUCLEOTIDE SEQUENCE</scope>
    <source>
        <strain evidence="1">DE</strain>
        <tissue evidence="1">Muscle</tissue>
    </source>
</reference>
<name>A0AAD9B3F6_DISEL</name>
<dbReference type="Proteomes" id="UP001228049">
    <property type="component" value="Unassembled WGS sequence"/>
</dbReference>